<comment type="caution">
    <text evidence="1">The sequence shown here is derived from an EMBL/GenBank/DDBJ whole genome shotgun (WGS) entry which is preliminary data.</text>
</comment>
<dbReference type="Proteomes" id="UP001595851">
    <property type="component" value="Unassembled WGS sequence"/>
</dbReference>
<organism evidence="1 2">
    <name type="scientific">Nonomuraea purpurea</name>
    <dbReference type="NCBI Taxonomy" id="1849276"/>
    <lineage>
        <taxon>Bacteria</taxon>
        <taxon>Bacillati</taxon>
        <taxon>Actinomycetota</taxon>
        <taxon>Actinomycetes</taxon>
        <taxon>Streptosporangiales</taxon>
        <taxon>Streptosporangiaceae</taxon>
        <taxon>Nonomuraea</taxon>
    </lineage>
</organism>
<evidence type="ECO:0000313" key="1">
    <source>
        <dbReference type="EMBL" id="MFC4009373.1"/>
    </source>
</evidence>
<sequence length="83" mass="9429">MPPASHCELLEWTVPEQSEPDGRVLRRTCDCKGIFFELRLVGDWVVIRRTCREKGGNVIAETERWHAGVAAALWSALLMGHLR</sequence>
<dbReference type="RefSeq" id="WP_379529425.1">
    <property type="nucleotide sequence ID" value="NZ_JBHSBI010000009.1"/>
</dbReference>
<dbReference type="EMBL" id="JBHSBI010000009">
    <property type="protein sequence ID" value="MFC4009373.1"/>
    <property type="molecule type" value="Genomic_DNA"/>
</dbReference>
<evidence type="ECO:0000313" key="2">
    <source>
        <dbReference type="Proteomes" id="UP001595851"/>
    </source>
</evidence>
<accession>A0ABV8G6K0</accession>
<keyword evidence="2" id="KW-1185">Reference proteome</keyword>
<protein>
    <submittedName>
        <fullName evidence="1">Uncharacterized protein</fullName>
    </submittedName>
</protein>
<proteinExistence type="predicted"/>
<gene>
    <name evidence="1" type="ORF">ACFOY2_19225</name>
</gene>
<reference evidence="2" key="1">
    <citation type="journal article" date="2019" name="Int. J. Syst. Evol. Microbiol.">
        <title>The Global Catalogue of Microorganisms (GCM) 10K type strain sequencing project: providing services to taxonomists for standard genome sequencing and annotation.</title>
        <authorList>
            <consortium name="The Broad Institute Genomics Platform"/>
            <consortium name="The Broad Institute Genome Sequencing Center for Infectious Disease"/>
            <person name="Wu L."/>
            <person name="Ma J."/>
        </authorList>
    </citation>
    <scope>NUCLEOTIDE SEQUENCE [LARGE SCALE GENOMIC DNA]</scope>
    <source>
        <strain evidence="2">TBRC 1276</strain>
    </source>
</reference>
<name>A0ABV8G6K0_9ACTN</name>